<dbReference type="PROSITE" id="PS51826">
    <property type="entry name" value="PSBD"/>
    <property type="match status" value="1"/>
</dbReference>
<dbReference type="InterPro" id="IPR011053">
    <property type="entry name" value="Single_hybrid_motif"/>
</dbReference>
<keyword evidence="13" id="KW-1185">Reference proteome</keyword>
<comment type="caution">
    <text evidence="12">The sequence shown here is derived from an EMBL/GenBank/DDBJ whole genome shotgun (WGS) entry which is preliminary data.</text>
</comment>
<feature type="compositionally biased region" description="Basic and acidic residues" evidence="9">
    <location>
        <begin position="97"/>
        <end position="110"/>
    </location>
</feature>
<evidence type="ECO:0000256" key="3">
    <source>
        <dbReference type="ARBA" id="ARBA00022679"/>
    </source>
</evidence>
<dbReference type="NCBIfam" id="TIGR01349">
    <property type="entry name" value="PDHac_trf_mito"/>
    <property type="match status" value="1"/>
</dbReference>
<dbReference type="CDD" id="cd06849">
    <property type="entry name" value="lipoyl_domain"/>
    <property type="match status" value="1"/>
</dbReference>
<evidence type="ECO:0000259" key="11">
    <source>
        <dbReference type="PROSITE" id="PS51826"/>
    </source>
</evidence>
<protein>
    <recommendedName>
        <fullName evidence="8">Acetyltransferase component of pyruvate dehydrogenase complex</fullName>
        <ecNumber evidence="8">2.3.1.12</ecNumber>
    </recommendedName>
</protein>
<dbReference type="InterPro" id="IPR003016">
    <property type="entry name" value="2-oxoA_DH_lipoyl-BS"/>
</dbReference>
<comment type="function">
    <text evidence="6">The pyruvate dehydrogenase complex catalyzes the overall conversion of pyruvate to acetyl-CoA and CO(2). It contains multiple copies of three enzymatic components: pyruvate dehydrogenase (E1), dihydrolipoamide acetyltransferase (E2) and lipoamide dehydrogenase (E3).</text>
</comment>
<dbReference type="PROSITE" id="PS50968">
    <property type="entry name" value="BIOTINYL_LIPOYL"/>
    <property type="match status" value="1"/>
</dbReference>
<evidence type="ECO:0000256" key="2">
    <source>
        <dbReference type="ARBA" id="ARBA00011484"/>
    </source>
</evidence>
<dbReference type="SUPFAM" id="SSF51230">
    <property type="entry name" value="Single hybrid motif"/>
    <property type="match status" value="1"/>
</dbReference>
<feature type="domain" description="Peripheral subunit-binding (PSBD)" evidence="11">
    <location>
        <begin position="131"/>
        <end position="169"/>
    </location>
</feature>
<dbReference type="Gene3D" id="4.10.320.10">
    <property type="entry name" value="E3-binding domain"/>
    <property type="match status" value="1"/>
</dbReference>
<dbReference type="RefSeq" id="WP_322497537.1">
    <property type="nucleotide sequence ID" value="NZ_JARGYT010000017.1"/>
</dbReference>
<dbReference type="PANTHER" id="PTHR23151:SF90">
    <property type="entry name" value="DIHYDROLIPOYLLYSINE-RESIDUE ACETYLTRANSFERASE COMPONENT OF PYRUVATE DEHYDROGENASE COMPLEX, MITOCHONDRIAL-RELATED"/>
    <property type="match status" value="1"/>
</dbReference>
<dbReference type="Proteomes" id="UP001293791">
    <property type="component" value="Unassembled WGS sequence"/>
</dbReference>
<evidence type="ECO:0000256" key="5">
    <source>
        <dbReference type="ARBA" id="ARBA00023315"/>
    </source>
</evidence>
<dbReference type="Gene3D" id="3.30.559.10">
    <property type="entry name" value="Chloramphenicol acetyltransferase-like domain"/>
    <property type="match status" value="1"/>
</dbReference>
<proteinExistence type="inferred from homology"/>
<gene>
    <name evidence="12" type="ORF">Cyrtocomes_00416</name>
</gene>
<dbReference type="EC" id="2.3.1.12" evidence="8"/>
<feature type="region of interest" description="Disordered" evidence="9">
    <location>
        <begin position="97"/>
        <end position="116"/>
    </location>
</feature>
<dbReference type="SUPFAM" id="SSF47005">
    <property type="entry name" value="Peripheral subunit-binding domain of 2-oxo acid dehydrogenase complex"/>
    <property type="match status" value="1"/>
</dbReference>
<organism evidence="12 13">
    <name type="scientific">Candidatus Cyrtobacter comes</name>
    <dbReference type="NCBI Taxonomy" id="675776"/>
    <lineage>
        <taxon>Bacteria</taxon>
        <taxon>Pseudomonadati</taxon>
        <taxon>Pseudomonadota</taxon>
        <taxon>Alphaproteobacteria</taxon>
        <taxon>Rickettsiales</taxon>
        <taxon>Candidatus Midichloriaceae</taxon>
        <taxon>Candidatus Cyrtobacter</taxon>
    </lineage>
</organism>
<name>A0ABU5L818_9RICK</name>
<dbReference type="InterPro" id="IPR045257">
    <property type="entry name" value="E2/Pdx1"/>
</dbReference>
<sequence length="413" mass="45392">MAIPIFMPALSPTMTDGILSRWIKKEGENVQPGEVIAEIETDKANMEVEAVDGGQIARILIPEGTKKVKVNELIAVLKEENDSDEDVIKIIANNSSDDKKVSSDDVKSSEQAKNPKAIDSISNSTSYQRIFASPLAKRIAKDKGINLNDIKNGSGPRGRIIKKDVLSFSKPIMQHLTHRMEDKVYEVSSIREIIAERLLISKTQIPHFYLTISCSLDKLLQIRQEVNDSATIVDEKPNYKISVNDFIMKASGQAIKAVPQINASWNGDGTITQYGNIDVAVAVATNGGLITPIIRNIDSKPIIEVSNEIKSLVKRAKENKLKPEEFQGGSFSVSNLGMYGIEQFNAIINPPQSCIMAVGAAIQKPIVRNGQIIIEHTMNITLSCDHRIIDGAVAAEFLAAFKNFIEKPLTIFL</sequence>
<dbReference type="InterPro" id="IPR023213">
    <property type="entry name" value="CAT-like_dom_sf"/>
</dbReference>
<dbReference type="PROSITE" id="PS00189">
    <property type="entry name" value="LIPOYL"/>
    <property type="match status" value="1"/>
</dbReference>
<keyword evidence="4 8" id="KW-0450">Lipoyl</keyword>
<evidence type="ECO:0000256" key="8">
    <source>
        <dbReference type="RuleBase" id="RU361137"/>
    </source>
</evidence>
<evidence type="ECO:0000313" key="13">
    <source>
        <dbReference type="Proteomes" id="UP001293791"/>
    </source>
</evidence>
<evidence type="ECO:0000256" key="1">
    <source>
        <dbReference type="ARBA" id="ARBA00007317"/>
    </source>
</evidence>
<dbReference type="EMBL" id="JARGYT010000017">
    <property type="protein sequence ID" value="MDZ5762050.1"/>
    <property type="molecule type" value="Genomic_DNA"/>
</dbReference>
<dbReference type="Pfam" id="PF02817">
    <property type="entry name" value="E3_binding"/>
    <property type="match status" value="1"/>
</dbReference>
<reference evidence="12 13" key="1">
    <citation type="submission" date="2023-02" db="EMBL/GenBank/DDBJ databases">
        <title>Host association and intracellularity evolved multiple times independently in the Rickettsiales.</title>
        <authorList>
            <person name="Castelli M."/>
            <person name="Nardi T."/>
            <person name="Gammuto L."/>
            <person name="Bellinzona G."/>
            <person name="Sabaneyeva E."/>
            <person name="Potekhin A."/>
            <person name="Serra V."/>
            <person name="Petroni G."/>
            <person name="Sassera D."/>
        </authorList>
    </citation>
    <scope>NUCLEOTIDE SEQUENCE [LARGE SCALE GENOMIC DNA]</scope>
    <source>
        <strain evidence="12 13">BOD18</strain>
    </source>
</reference>
<dbReference type="Gene3D" id="2.40.50.100">
    <property type="match status" value="1"/>
</dbReference>
<evidence type="ECO:0000259" key="10">
    <source>
        <dbReference type="PROSITE" id="PS50968"/>
    </source>
</evidence>
<keyword evidence="5 8" id="KW-0012">Acyltransferase</keyword>
<dbReference type="Pfam" id="PF00364">
    <property type="entry name" value="Biotin_lipoyl"/>
    <property type="match status" value="1"/>
</dbReference>
<comment type="similarity">
    <text evidence="1 8">Belongs to the 2-oxoacid dehydrogenase family.</text>
</comment>
<dbReference type="InterPro" id="IPR006257">
    <property type="entry name" value="LAT1"/>
</dbReference>
<evidence type="ECO:0000256" key="9">
    <source>
        <dbReference type="SAM" id="MobiDB-lite"/>
    </source>
</evidence>
<feature type="domain" description="Lipoyl-binding" evidence="10">
    <location>
        <begin position="2"/>
        <end position="78"/>
    </location>
</feature>
<evidence type="ECO:0000256" key="4">
    <source>
        <dbReference type="ARBA" id="ARBA00022823"/>
    </source>
</evidence>
<dbReference type="Pfam" id="PF00198">
    <property type="entry name" value="2-oxoacid_dh"/>
    <property type="match status" value="1"/>
</dbReference>
<accession>A0ABU5L818</accession>
<dbReference type="PANTHER" id="PTHR23151">
    <property type="entry name" value="DIHYDROLIPOAMIDE ACETYL/SUCCINYL-TRANSFERASE-RELATED"/>
    <property type="match status" value="1"/>
</dbReference>
<dbReference type="SUPFAM" id="SSF52777">
    <property type="entry name" value="CoA-dependent acyltransferases"/>
    <property type="match status" value="1"/>
</dbReference>
<comment type="subunit">
    <text evidence="2">Forms a 24-polypeptide structural core with octahedral symmetry.</text>
</comment>
<keyword evidence="12" id="KW-0670">Pyruvate</keyword>
<dbReference type="InterPro" id="IPR036625">
    <property type="entry name" value="E3-bd_dom_sf"/>
</dbReference>
<comment type="cofactor">
    <cofactor evidence="8">
        <name>(R)-lipoate</name>
        <dbReference type="ChEBI" id="CHEBI:83088"/>
    </cofactor>
    <text evidence="8">Binds 1 lipoyl cofactor covalently.</text>
</comment>
<dbReference type="InterPro" id="IPR004167">
    <property type="entry name" value="PSBD"/>
</dbReference>
<evidence type="ECO:0000256" key="7">
    <source>
        <dbReference type="ARBA" id="ARBA00048370"/>
    </source>
</evidence>
<dbReference type="InterPro" id="IPR001078">
    <property type="entry name" value="2-oxoacid_DH_actylTfrase"/>
</dbReference>
<evidence type="ECO:0000256" key="6">
    <source>
        <dbReference type="ARBA" id="ARBA00025211"/>
    </source>
</evidence>
<evidence type="ECO:0000313" key="12">
    <source>
        <dbReference type="EMBL" id="MDZ5762050.1"/>
    </source>
</evidence>
<dbReference type="InterPro" id="IPR000089">
    <property type="entry name" value="Biotin_lipoyl"/>
</dbReference>
<keyword evidence="3 8" id="KW-0808">Transferase</keyword>
<comment type="catalytic activity">
    <reaction evidence="7 8">
        <text>N(6)-[(R)-dihydrolipoyl]-L-lysyl-[protein] + acetyl-CoA = N(6)-[(R)-S(8)-acetyldihydrolipoyl]-L-lysyl-[protein] + CoA</text>
        <dbReference type="Rhea" id="RHEA:17017"/>
        <dbReference type="Rhea" id="RHEA-COMP:10475"/>
        <dbReference type="Rhea" id="RHEA-COMP:10478"/>
        <dbReference type="ChEBI" id="CHEBI:57287"/>
        <dbReference type="ChEBI" id="CHEBI:57288"/>
        <dbReference type="ChEBI" id="CHEBI:83100"/>
        <dbReference type="ChEBI" id="CHEBI:83111"/>
        <dbReference type="EC" id="2.3.1.12"/>
    </reaction>
</comment>